<evidence type="ECO:0000256" key="1">
    <source>
        <dbReference type="SAM" id="SignalP"/>
    </source>
</evidence>
<evidence type="ECO:0000259" key="2">
    <source>
        <dbReference type="Pfam" id="PF07007"/>
    </source>
</evidence>
<feature type="domain" description="Lysozyme inhibitor LprI-like N-terminal" evidence="2">
    <location>
        <begin position="34"/>
        <end position="121"/>
    </location>
</feature>
<dbReference type="Proteomes" id="UP000326780">
    <property type="component" value="Chromosome"/>
</dbReference>
<evidence type="ECO:0000313" key="4">
    <source>
        <dbReference type="Proteomes" id="UP000326780"/>
    </source>
</evidence>
<feature type="chain" id="PRO_5024935182" evidence="1">
    <location>
        <begin position="23"/>
        <end position="129"/>
    </location>
</feature>
<dbReference type="Pfam" id="PF07007">
    <property type="entry name" value="LprI"/>
    <property type="match status" value="1"/>
</dbReference>
<dbReference type="InterPro" id="IPR009739">
    <property type="entry name" value="LprI-like_N"/>
</dbReference>
<evidence type="ECO:0000313" key="3">
    <source>
        <dbReference type="EMBL" id="QFZ86307.1"/>
    </source>
</evidence>
<accession>A0A5Q0MBN5</accession>
<proteinExistence type="predicted"/>
<dbReference type="AlphaFoldDB" id="A0A5Q0MBN5"/>
<sequence length="129" mass="14166">MRCAFRAVAASAVLLLAFGAQAADEASPLDCKPDGNQQQMNACAVRDFRAADAALNIRYGEVMKSLSPQQRTALRTEQRAWLKGRDPGCKTAAKDSEGGSIWPLEFYGCLEQSTRKRTAKLDLWKGRSQ</sequence>
<protein>
    <submittedName>
        <fullName evidence="3">DUF1311 domain-containing protein</fullName>
    </submittedName>
</protein>
<feature type="signal peptide" evidence="1">
    <location>
        <begin position="1"/>
        <end position="22"/>
    </location>
</feature>
<dbReference type="PANTHER" id="PTHR39176:SF1">
    <property type="entry name" value="PERIPLASMIC PROTEIN"/>
    <property type="match status" value="1"/>
</dbReference>
<dbReference type="PANTHER" id="PTHR39176">
    <property type="entry name" value="PERIPLASMIC PROTEIN-RELATED"/>
    <property type="match status" value="1"/>
</dbReference>
<organism evidence="3 4">
    <name type="scientific">Variovorax paradoxus</name>
    <dbReference type="NCBI Taxonomy" id="34073"/>
    <lineage>
        <taxon>Bacteria</taxon>
        <taxon>Pseudomonadati</taxon>
        <taxon>Pseudomonadota</taxon>
        <taxon>Betaproteobacteria</taxon>
        <taxon>Burkholderiales</taxon>
        <taxon>Comamonadaceae</taxon>
        <taxon>Variovorax</taxon>
    </lineage>
</organism>
<reference evidence="3 4" key="1">
    <citation type="submission" date="2019-10" db="EMBL/GenBank/DDBJ databases">
        <title>Complete genome sequence of Variovorax paradoxus 5C-2.</title>
        <authorList>
            <person name="Gogoleva N.E."/>
            <person name="Balkin A.S."/>
        </authorList>
    </citation>
    <scope>NUCLEOTIDE SEQUENCE [LARGE SCALE GENOMIC DNA]</scope>
    <source>
        <strain evidence="3 4">5C-2</strain>
    </source>
</reference>
<dbReference type="Gene3D" id="1.20.1270.180">
    <property type="match status" value="1"/>
</dbReference>
<name>A0A5Q0MBN5_VARPD</name>
<gene>
    <name evidence="3" type="ORF">GFK26_27865</name>
</gene>
<keyword evidence="1" id="KW-0732">Signal</keyword>
<dbReference type="EMBL" id="CP045644">
    <property type="protein sequence ID" value="QFZ86307.1"/>
    <property type="molecule type" value="Genomic_DNA"/>
</dbReference>